<sequence length="247" mass="28625">MIINSTELQNNFGKYLMLASQEDIIITRNGTEIAKLTSAKHASTANRSAMAEQVREKAPEYSSDGKKATFEEFLQLHQESEERYEYIDGEIYLLASPRTAHQIALTELFVIFYHFFQGKECTPMIAPYDIELKKSPESFNIVQPDIMFICDLEEKLNEDDYYKGVPSLIVEVLSKSTRRKDMIKKLDLYMSCGVKEYWIVNPDNKEVTVYLFEDKNISNNATYKNNEAVQSFIFEGLSAEIRRIFRI</sequence>
<evidence type="ECO:0000259" key="2">
    <source>
        <dbReference type="Pfam" id="PF05685"/>
    </source>
</evidence>
<dbReference type="InterPro" id="IPR036165">
    <property type="entry name" value="YefM-like_sf"/>
</dbReference>
<proteinExistence type="inferred from homology"/>
<reference evidence="3 4" key="1">
    <citation type="submission" date="2021-03" db="EMBL/GenBank/DDBJ databases">
        <title>Genomic Encyclopedia of Type Strains, Phase IV (KMG-IV): sequencing the most valuable type-strain genomes for metagenomic binning, comparative biology and taxonomic classification.</title>
        <authorList>
            <person name="Goeker M."/>
        </authorList>
    </citation>
    <scope>NUCLEOTIDE SEQUENCE [LARGE SCALE GENOMIC DNA]</scope>
    <source>
        <strain evidence="3 4">DSM 26675</strain>
    </source>
</reference>
<name>A0ABS4RDW6_9BACI</name>
<dbReference type="SUPFAM" id="SSF143120">
    <property type="entry name" value="YefM-like"/>
    <property type="match status" value="1"/>
</dbReference>
<dbReference type="CDD" id="cd06260">
    <property type="entry name" value="DUF820-like"/>
    <property type="match status" value="1"/>
</dbReference>
<dbReference type="Proteomes" id="UP001519293">
    <property type="component" value="Unassembled WGS sequence"/>
</dbReference>
<comment type="caution">
    <text evidence="3">The sequence shown here is derived from an EMBL/GenBank/DDBJ whole genome shotgun (WGS) entry which is preliminary data.</text>
</comment>
<keyword evidence="4" id="KW-1185">Reference proteome</keyword>
<dbReference type="InterPro" id="IPR011335">
    <property type="entry name" value="Restrct_endonuc-II-like"/>
</dbReference>
<evidence type="ECO:0000313" key="4">
    <source>
        <dbReference type="Proteomes" id="UP001519293"/>
    </source>
</evidence>
<dbReference type="PANTHER" id="PTHR36558:SF1">
    <property type="entry name" value="RESTRICTION ENDONUCLEASE DOMAIN-CONTAINING PROTEIN-RELATED"/>
    <property type="match status" value="1"/>
</dbReference>
<dbReference type="Pfam" id="PF05685">
    <property type="entry name" value="Uma2"/>
    <property type="match status" value="1"/>
</dbReference>
<comment type="similarity">
    <text evidence="1">Belongs to the phD/YefM antitoxin family.</text>
</comment>
<gene>
    <name evidence="3" type="ORF">J2Z40_001123</name>
</gene>
<evidence type="ECO:0000313" key="3">
    <source>
        <dbReference type="EMBL" id="MBP2240566.1"/>
    </source>
</evidence>
<dbReference type="RefSeq" id="WP_066396341.1">
    <property type="nucleotide sequence ID" value="NZ_JAGIKZ010000004.1"/>
</dbReference>
<dbReference type="InterPro" id="IPR008538">
    <property type="entry name" value="Uma2"/>
</dbReference>
<dbReference type="SUPFAM" id="SSF52980">
    <property type="entry name" value="Restriction endonuclease-like"/>
    <property type="match status" value="1"/>
</dbReference>
<dbReference type="PANTHER" id="PTHR36558">
    <property type="entry name" value="GLR1098 PROTEIN"/>
    <property type="match status" value="1"/>
</dbReference>
<dbReference type="Gene3D" id="3.90.1570.10">
    <property type="entry name" value="tt1808, chain A"/>
    <property type="match status" value="1"/>
</dbReference>
<dbReference type="InterPro" id="IPR012296">
    <property type="entry name" value="Nuclease_put_TT1808"/>
</dbReference>
<accession>A0ABS4RDW6</accession>
<organism evidence="3 4">
    <name type="scientific">Cytobacillus eiseniae</name>
    <dbReference type="NCBI Taxonomy" id="762947"/>
    <lineage>
        <taxon>Bacteria</taxon>
        <taxon>Bacillati</taxon>
        <taxon>Bacillota</taxon>
        <taxon>Bacilli</taxon>
        <taxon>Bacillales</taxon>
        <taxon>Bacillaceae</taxon>
        <taxon>Cytobacillus</taxon>
    </lineage>
</organism>
<evidence type="ECO:0000256" key="1">
    <source>
        <dbReference type="ARBA" id="ARBA00009981"/>
    </source>
</evidence>
<dbReference type="NCBIfam" id="TIGR01552">
    <property type="entry name" value="phd_fam"/>
    <property type="match status" value="1"/>
</dbReference>
<protein>
    <submittedName>
        <fullName evidence="3">Prevent-host-death family protein</fullName>
    </submittedName>
</protein>
<feature type="domain" description="Putative restriction endonuclease" evidence="2">
    <location>
        <begin position="70"/>
        <end position="238"/>
    </location>
</feature>
<dbReference type="EMBL" id="JAGIKZ010000004">
    <property type="protein sequence ID" value="MBP2240566.1"/>
    <property type="molecule type" value="Genomic_DNA"/>
</dbReference>